<comment type="caution">
    <text evidence="1">The sequence shown here is derived from an EMBL/GenBank/DDBJ whole genome shotgun (WGS) entry which is preliminary data.</text>
</comment>
<proteinExistence type="predicted"/>
<dbReference type="EMBL" id="QTSX02000761">
    <property type="protein sequence ID" value="KAJ9085463.1"/>
    <property type="molecule type" value="Genomic_DNA"/>
</dbReference>
<organism evidence="1 2">
    <name type="scientific">Entomophthora muscae</name>
    <dbReference type="NCBI Taxonomy" id="34485"/>
    <lineage>
        <taxon>Eukaryota</taxon>
        <taxon>Fungi</taxon>
        <taxon>Fungi incertae sedis</taxon>
        <taxon>Zoopagomycota</taxon>
        <taxon>Entomophthoromycotina</taxon>
        <taxon>Entomophthoromycetes</taxon>
        <taxon>Entomophthorales</taxon>
        <taxon>Entomophthoraceae</taxon>
        <taxon>Entomophthora</taxon>
    </lineage>
</organism>
<keyword evidence="1" id="KW-0378">Hydrolase</keyword>
<protein>
    <submittedName>
        <fullName evidence="1">Pheromone processing endoprotease</fullName>
        <ecNumber evidence="1">3.4.21.61</ecNumber>
    </submittedName>
</protein>
<reference evidence="1" key="1">
    <citation type="submission" date="2022-04" db="EMBL/GenBank/DDBJ databases">
        <title>Genome of the entomopathogenic fungus Entomophthora muscae.</title>
        <authorList>
            <person name="Elya C."/>
            <person name="Lovett B.R."/>
            <person name="Lee E."/>
            <person name="Macias A.M."/>
            <person name="Hajek A.E."/>
            <person name="De Bivort B.L."/>
            <person name="Kasson M.T."/>
            <person name="De Fine Licht H.H."/>
            <person name="Stajich J.E."/>
        </authorList>
    </citation>
    <scope>NUCLEOTIDE SEQUENCE</scope>
    <source>
        <strain evidence="1">Berkeley</strain>
    </source>
</reference>
<evidence type="ECO:0000313" key="2">
    <source>
        <dbReference type="Proteomes" id="UP001165960"/>
    </source>
</evidence>
<dbReference type="EC" id="3.4.21.61" evidence="1"/>
<dbReference type="Proteomes" id="UP001165960">
    <property type="component" value="Unassembled WGS sequence"/>
</dbReference>
<name>A0ACC2UEJ6_9FUNG</name>
<sequence>MFNPIQLLVFLVGFLILRSSAQSSAGYDVSYHDYPQPQDHEHFDYYAVEVDTTSLLSTVERYFRIKYVERVGQLPSWYLFRARKGTVNPSEVIDRFIRLNYEVDREGQGYRLVAQLKGHVQNLEHQQVRVYDFDHSEFKRSADHYQVG</sequence>
<gene>
    <name evidence="1" type="primary">KEX2_15</name>
    <name evidence="1" type="ORF">DSO57_1013718</name>
</gene>
<accession>A0ACC2UEJ6</accession>
<evidence type="ECO:0000313" key="1">
    <source>
        <dbReference type="EMBL" id="KAJ9085463.1"/>
    </source>
</evidence>
<keyword evidence="2" id="KW-1185">Reference proteome</keyword>